<accession>A0AAV7ZLC0</accession>
<evidence type="ECO:0000256" key="6">
    <source>
        <dbReference type="ARBA" id="ARBA00022777"/>
    </source>
</evidence>
<name>A0AAV7ZLC0_9EUKA</name>
<dbReference type="EMBL" id="JANTQA010000030">
    <property type="protein sequence ID" value="KAJ3440649.1"/>
    <property type="molecule type" value="Genomic_DNA"/>
</dbReference>
<dbReference type="PANTHER" id="PTHR47763:SF1">
    <property type="entry name" value="DUF659 DOMAIN-CONTAINING PROTEIN"/>
    <property type="match status" value="1"/>
</dbReference>
<evidence type="ECO:0000313" key="10">
    <source>
        <dbReference type="EMBL" id="KAJ3440649.1"/>
    </source>
</evidence>
<keyword evidence="6 10" id="KW-0418">Kinase</keyword>
<comment type="caution">
    <text evidence="10">The sequence shown here is derived from an EMBL/GenBank/DDBJ whole genome shotgun (WGS) entry which is preliminary data.</text>
</comment>
<comment type="subcellular location">
    <subcellularLocation>
        <location evidence="1">Secreted</location>
    </subcellularLocation>
</comment>
<evidence type="ECO:0000256" key="1">
    <source>
        <dbReference type="ARBA" id="ARBA00004613"/>
    </source>
</evidence>
<dbReference type="InterPro" id="IPR036465">
    <property type="entry name" value="vWFA_dom_sf"/>
</dbReference>
<feature type="domain" description="VWFA" evidence="8">
    <location>
        <begin position="173"/>
        <end position="385"/>
    </location>
</feature>
<evidence type="ECO:0000256" key="7">
    <source>
        <dbReference type="SAM" id="MobiDB-lite"/>
    </source>
</evidence>
<dbReference type="SMART" id="SM00811">
    <property type="entry name" value="Alpha_kinase"/>
    <property type="match status" value="1"/>
</dbReference>
<dbReference type="Gene3D" id="3.40.50.410">
    <property type="entry name" value="von Willebrand factor, type A domain"/>
    <property type="match status" value="1"/>
</dbReference>
<dbReference type="SUPFAM" id="SSF53300">
    <property type="entry name" value="vWA-like"/>
    <property type="match status" value="1"/>
</dbReference>
<dbReference type="InterPro" id="IPR056861">
    <property type="entry name" value="HMCN1-like_VWA"/>
</dbReference>
<dbReference type="PROSITE" id="PS51158">
    <property type="entry name" value="ALPHA_KINASE"/>
    <property type="match status" value="1"/>
</dbReference>
<feature type="compositionally biased region" description="Low complexity" evidence="7">
    <location>
        <begin position="21"/>
        <end position="103"/>
    </location>
</feature>
<dbReference type="Proteomes" id="UP001146793">
    <property type="component" value="Unassembled WGS sequence"/>
</dbReference>
<evidence type="ECO:0000259" key="9">
    <source>
        <dbReference type="PROSITE" id="PS51158"/>
    </source>
</evidence>
<dbReference type="PROSITE" id="PS50234">
    <property type="entry name" value="VWFA"/>
    <property type="match status" value="1"/>
</dbReference>
<reference evidence="10" key="1">
    <citation type="submission" date="2022-08" db="EMBL/GenBank/DDBJ databases">
        <title>Novel sulphate-reducing endosymbionts in the free-living metamonad Anaeramoeba.</title>
        <authorList>
            <person name="Jerlstrom-Hultqvist J."/>
            <person name="Cepicka I."/>
            <person name="Gallot-Lavallee L."/>
            <person name="Salas-Leiva D."/>
            <person name="Curtis B.A."/>
            <person name="Zahonova K."/>
            <person name="Pipaliya S."/>
            <person name="Dacks J."/>
            <person name="Roger A.J."/>
        </authorList>
    </citation>
    <scope>NUCLEOTIDE SEQUENCE</scope>
    <source>
        <strain evidence="10">Busselton2</strain>
    </source>
</reference>
<sequence>MSHKKKKNNKSDENKKKNKNNRISSSSSDQSVSSSSSLNSSSFSVSSSPSSFSSSTDSTILKLSSSGTSSSLASSSSSNSSPTTSLSPSQNSSSSRYSSSSSSPKFKEITNSQNKPKKSDFDSEKFESTEDSETIDQEIKKLKSESITINRHKELINNFPASTHPKYGFSSIDICFLVDCTKSMEKWIENVKNKVVDISDFIKKKYNTETLRFAFLGYRDYGVERFIEIEFHEKEKIEQFQRKISQVKTLNNQDYAEDVLGGIRMVLKLEWKSYTRIMIHFCDSPCHGKRFWSMNDKDMPKDFDDRYEDKPDPDNSDPNELLNELRKNKIIYQFAQINESTKTMIDEFKTIYDNLTTLMMINTYSISDREEKFTKAINESIKKSVEYTLQSTRKYQQSTRPKYLTRKLVQKTSNWNQIEKIRIFKMNSVINKSQLVDPEKLKESEWDMFEHDGCCSYEPYCSGRYYDNFKFNDLTIGKLFLIKRITDSTKNMNQNKNMYFNSLKRNALARLHAQAFNQELRHLTCQKVFFLENVIMCFPDRNSYKYYLAEPFLKGNYNKYCQNGKWVDQDNLEDISQAFTHFVYERSDQQYILSNFGFVNYFFTHPHLHTNSETIGIFADTNKGLKGIQDFFNNHKCNKLCTALKLKPVENSSSQYLSFFSWKKKINNLIFLRIPCNNWFCARTFNLPIKKFDPDMKYTCAECKSEAPQTIDNSGSISNTNINQNQIEKYN</sequence>
<evidence type="ECO:0000259" key="8">
    <source>
        <dbReference type="PROSITE" id="PS50234"/>
    </source>
</evidence>
<evidence type="ECO:0000313" key="11">
    <source>
        <dbReference type="Proteomes" id="UP001146793"/>
    </source>
</evidence>
<evidence type="ECO:0000256" key="3">
    <source>
        <dbReference type="ARBA" id="ARBA00022527"/>
    </source>
</evidence>
<dbReference type="Gene3D" id="3.20.200.10">
    <property type="entry name" value="MHCK/EF2 kinase"/>
    <property type="match status" value="1"/>
</dbReference>
<evidence type="ECO:0000256" key="2">
    <source>
        <dbReference type="ARBA" id="ARBA00022525"/>
    </source>
</evidence>
<proteinExistence type="predicted"/>
<feature type="domain" description="Alpha-type protein kinase" evidence="9">
    <location>
        <begin position="407"/>
        <end position="649"/>
    </location>
</feature>
<evidence type="ECO:0000256" key="4">
    <source>
        <dbReference type="ARBA" id="ARBA00022679"/>
    </source>
</evidence>
<feature type="compositionally biased region" description="Basic and acidic residues" evidence="7">
    <location>
        <begin position="117"/>
        <end position="128"/>
    </location>
</feature>
<protein>
    <submittedName>
        <fullName evidence="10">Alpha-protein kinase vwka</fullName>
    </submittedName>
</protein>
<dbReference type="InterPro" id="IPR002035">
    <property type="entry name" value="VWF_A"/>
</dbReference>
<dbReference type="CDD" id="cd04515">
    <property type="entry name" value="Alpha_kinase"/>
    <property type="match status" value="1"/>
</dbReference>
<evidence type="ECO:0000256" key="5">
    <source>
        <dbReference type="ARBA" id="ARBA00022729"/>
    </source>
</evidence>
<dbReference type="InterPro" id="IPR011009">
    <property type="entry name" value="Kinase-like_dom_sf"/>
</dbReference>
<dbReference type="GO" id="GO:0005524">
    <property type="term" value="F:ATP binding"/>
    <property type="evidence" value="ECO:0007669"/>
    <property type="project" value="InterPro"/>
</dbReference>
<dbReference type="InterPro" id="IPR004166">
    <property type="entry name" value="a-kinase_dom"/>
</dbReference>
<dbReference type="SUPFAM" id="SSF56112">
    <property type="entry name" value="Protein kinase-like (PK-like)"/>
    <property type="match status" value="1"/>
</dbReference>
<keyword evidence="5" id="KW-0732">Signal</keyword>
<keyword evidence="4" id="KW-0808">Transferase</keyword>
<keyword evidence="2" id="KW-0964">Secreted</keyword>
<dbReference type="AlphaFoldDB" id="A0AAV7ZLC0"/>
<organism evidence="10 11">
    <name type="scientific">Anaeramoeba flamelloides</name>
    <dbReference type="NCBI Taxonomy" id="1746091"/>
    <lineage>
        <taxon>Eukaryota</taxon>
        <taxon>Metamonada</taxon>
        <taxon>Anaeramoebidae</taxon>
        <taxon>Anaeramoeba</taxon>
    </lineage>
</organism>
<dbReference type="Pfam" id="PF02816">
    <property type="entry name" value="Alpha_kinase"/>
    <property type="match status" value="1"/>
</dbReference>
<dbReference type="PANTHER" id="PTHR47763">
    <property type="entry name" value="ALPHA-PROTEIN KINASE VWKA"/>
    <property type="match status" value="1"/>
</dbReference>
<dbReference type="GO" id="GO:0004674">
    <property type="term" value="F:protein serine/threonine kinase activity"/>
    <property type="evidence" value="ECO:0007669"/>
    <property type="project" value="UniProtKB-KW"/>
</dbReference>
<keyword evidence="3" id="KW-0723">Serine/threonine-protein kinase</keyword>
<dbReference type="InterPro" id="IPR052969">
    <property type="entry name" value="Thr-specific_kinase-like"/>
</dbReference>
<dbReference type="Pfam" id="PF25106">
    <property type="entry name" value="VWA_4"/>
    <property type="match status" value="1"/>
</dbReference>
<gene>
    <name evidence="10" type="ORF">M0812_14318</name>
</gene>
<feature type="region of interest" description="Disordered" evidence="7">
    <location>
        <begin position="1"/>
        <end position="135"/>
    </location>
</feature>
<dbReference type="GO" id="GO:0005737">
    <property type="term" value="C:cytoplasm"/>
    <property type="evidence" value="ECO:0007669"/>
    <property type="project" value="TreeGrafter"/>
</dbReference>